<evidence type="ECO:0000256" key="4">
    <source>
        <dbReference type="ARBA" id="ARBA00023157"/>
    </source>
</evidence>
<dbReference type="InterPro" id="IPR018097">
    <property type="entry name" value="EGF_Ca-bd_CS"/>
</dbReference>
<dbReference type="InterPro" id="IPR024731">
    <property type="entry name" value="NELL2-like_EGF"/>
</dbReference>
<dbReference type="EMBL" id="QCYY01001070">
    <property type="protein sequence ID" value="ROT80782.1"/>
    <property type="molecule type" value="Genomic_DNA"/>
</dbReference>
<dbReference type="InterPro" id="IPR000742">
    <property type="entry name" value="EGF"/>
</dbReference>
<dbReference type="Gene3D" id="2.10.25.10">
    <property type="entry name" value="Laminin"/>
    <property type="match status" value="8"/>
</dbReference>
<dbReference type="PROSITE" id="PS00010">
    <property type="entry name" value="ASX_HYDROXYL"/>
    <property type="match status" value="1"/>
</dbReference>
<dbReference type="PANTHER" id="PTHR24042:SF5">
    <property type="entry name" value="EGF-LIKE CALCIUM-BINDING DOMAIN-CONTAINING PROTEIN"/>
    <property type="match status" value="1"/>
</dbReference>
<keyword evidence="7" id="KW-0175">Coiled coil</keyword>
<dbReference type="FunFam" id="2.10.25.10:FF:000038">
    <property type="entry name" value="Fibrillin 2"/>
    <property type="match status" value="7"/>
</dbReference>
<dbReference type="InterPro" id="IPR025901">
    <property type="entry name" value="Kinesin-assoc_MT-bd_dom"/>
</dbReference>
<feature type="domain" description="EGF-like" evidence="9">
    <location>
        <begin position="211"/>
        <end position="251"/>
    </location>
</feature>
<keyword evidence="3" id="KW-0677">Repeat</keyword>
<evidence type="ECO:0000256" key="5">
    <source>
        <dbReference type="ARBA" id="ARBA00023180"/>
    </source>
</evidence>
<dbReference type="AlphaFoldDB" id="A0A3R7N9D5"/>
<protein>
    <submittedName>
        <fullName evidence="10">Thrombospondin</fullName>
    </submittedName>
</protein>
<dbReference type="SUPFAM" id="SSF57196">
    <property type="entry name" value="EGF/Laminin"/>
    <property type="match status" value="2"/>
</dbReference>
<accession>A0A3R7N9D5</accession>
<keyword evidence="4" id="KW-1015">Disulfide bond</keyword>
<dbReference type="SUPFAM" id="SSF103647">
    <property type="entry name" value="TSP type-3 repeat"/>
    <property type="match status" value="1"/>
</dbReference>
<keyword evidence="1 6" id="KW-0245">EGF-like domain</keyword>
<dbReference type="InterPro" id="IPR051586">
    <property type="entry name" value="PKC-binding_NELL"/>
</dbReference>
<dbReference type="GO" id="GO:0005509">
    <property type="term" value="F:calcium ion binding"/>
    <property type="evidence" value="ECO:0007669"/>
    <property type="project" value="InterPro"/>
</dbReference>
<proteinExistence type="predicted"/>
<evidence type="ECO:0000313" key="10">
    <source>
        <dbReference type="EMBL" id="ROT80782.1"/>
    </source>
</evidence>
<feature type="domain" description="EGF-like" evidence="9">
    <location>
        <begin position="170"/>
        <end position="210"/>
    </location>
</feature>
<dbReference type="InterPro" id="IPR028974">
    <property type="entry name" value="TSP_type-3_rpt"/>
</dbReference>
<dbReference type="Proteomes" id="UP000283509">
    <property type="component" value="Unassembled WGS sequence"/>
</dbReference>
<feature type="compositionally biased region" description="Polar residues" evidence="8">
    <location>
        <begin position="700"/>
        <end position="713"/>
    </location>
</feature>
<comment type="caution">
    <text evidence="6">Lacks conserved residue(s) required for the propagation of feature annotation.</text>
</comment>
<feature type="domain" description="EGF-like" evidence="9">
    <location>
        <begin position="47"/>
        <end position="85"/>
    </location>
</feature>
<evidence type="ECO:0000256" key="7">
    <source>
        <dbReference type="SAM" id="Coils"/>
    </source>
</evidence>
<evidence type="ECO:0000256" key="2">
    <source>
        <dbReference type="ARBA" id="ARBA00022729"/>
    </source>
</evidence>
<dbReference type="GO" id="GO:0008201">
    <property type="term" value="F:heparin binding"/>
    <property type="evidence" value="ECO:0007669"/>
    <property type="project" value="TreeGrafter"/>
</dbReference>
<dbReference type="PROSITE" id="PS01187">
    <property type="entry name" value="EGF_CA"/>
    <property type="match status" value="1"/>
</dbReference>
<dbReference type="PROSITE" id="PS50026">
    <property type="entry name" value="EGF_3"/>
    <property type="match status" value="8"/>
</dbReference>
<reference evidence="10 11" key="2">
    <citation type="submission" date="2019-01" db="EMBL/GenBank/DDBJ databases">
        <title>The decoding of complex shrimp genome reveals the adaptation for benthos swimmer, frequently molting mechanism and breeding impact on genome.</title>
        <authorList>
            <person name="Sun Y."/>
            <person name="Gao Y."/>
            <person name="Yu Y."/>
        </authorList>
    </citation>
    <scope>NUCLEOTIDE SEQUENCE [LARGE SCALE GENOMIC DNA]</scope>
    <source>
        <tissue evidence="10">Muscle</tissue>
    </source>
</reference>
<name>A0A3R7N9D5_PENVA</name>
<dbReference type="InterPro" id="IPR009030">
    <property type="entry name" value="Growth_fac_rcpt_cys_sf"/>
</dbReference>
<feature type="region of interest" description="Disordered" evidence="8">
    <location>
        <begin position="684"/>
        <end position="713"/>
    </location>
</feature>
<dbReference type="InterPro" id="IPR001881">
    <property type="entry name" value="EGF-like_Ca-bd_dom"/>
</dbReference>
<feature type="coiled-coil region" evidence="7">
    <location>
        <begin position="581"/>
        <end position="615"/>
    </location>
</feature>
<feature type="domain" description="EGF-like" evidence="9">
    <location>
        <begin position="88"/>
        <end position="128"/>
    </location>
</feature>
<dbReference type="SUPFAM" id="SSF57184">
    <property type="entry name" value="Growth factor receptor domain"/>
    <property type="match status" value="2"/>
</dbReference>
<dbReference type="Pfam" id="PF12947">
    <property type="entry name" value="EGF_3"/>
    <property type="match status" value="8"/>
</dbReference>
<evidence type="ECO:0000256" key="1">
    <source>
        <dbReference type="ARBA" id="ARBA00022536"/>
    </source>
</evidence>
<feature type="domain" description="EGF-like" evidence="9">
    <location>
        <begin position="293"/>
        <end position="333"/>
    </location>
</feature>
<keyword evidence="11" id="KW-1185">Reference proteome</keyword>
<feature type="domain" description="EGF-like" evidence="9">
    <location>
        <begin position="252"/>
        <end position="292"/>
    </location>
</feature>
<evidence type="ECO:0000256" key="8">
    <source>
        <dbReference type="SAM" id="MobiDB-lite"/>
    </source>
</evidence>
<dbReference type="PANTHER" id="PTHR24042">
    <property type="entry name" value="NEL HOMOLOG"/>
    <property type="match status" value="1"/>
</dbReference>
<keyword evidence="2" id="KW-0732">Signal</keyword>
<dbReference type="STRING" id="6689.A0A3R7N9D5"/>
<dbReference type="CDD" id="cd00054">
    <property type="entry name" value="EGF_CA"/>
    <property type="match status" value="7"/>
</dbReference>
<dbReference type="Pfam" id="PF13931">
    <property type="entry name" value="Microtub_bind"/>
    <property type="match status" value="1"/>
</dbReference>
<dbReference type="InterPro" id="IPR000152">
    <property type="entry name" value="EGF-type_Asp/Asn_hydroxyl_site"/>
</dbReference>
<feature type="coiled-coil region" evidence="7">
    <location>
        <begin position="400"/>
        <end position="427"/>
    </location>
</feature>
<organism evidence="10 11">
    <name type="scientific">Penaeus vannamei</name>
    <name type="common">Whiteleg shrimp</name>
    <name type="synonym">Litopenaeus vannamei</name>
    <dbReference type="NCBI Taxonomy" id="6689"/>
    <lineage>
        <taxon>Eukaryota</taxon>
        <taxon>Metazoa</taxon>
        <taxon>Ecdysozoa</taxon>
        <taxon>Arthropoda</taxon>
        <taxon>Crustacea</taxon>
        <taxon>Multicrustacea</taxon>
        <taxon>Malacostraca</taxon>
        <taxon>Eumalacostraca</taxon>
        <taxon>Eucarida</taxon>
        <taxon>Decapoda</taxon>
        <taxon>Dendrobranchiata</taxon>
        <taxon>Penaeoidea</taxon>
        <taxon>Penaeidae</taxon>
        <taxon>Penaeus</taxon>
    </lineage>
</organism>
<feature type="domain" description="EGF-like" evidence="9">
    <location>
        <begin position="6"/>
        <end position="46"/>
    </location>
</feature>
<comment type="caution">
    <text evidence="10">The sequence shown here is derived from an EMBL/GenBank/DDBJ whole genome shotgun (WGS) entry which is preliminary data.</text>
</comment>
<gene>
    <name evidence="10" type="ORF">C7M84_000475</name>
</gene>
<dbReference type="OrthoDB" id="6376919at2759"/>
<dbReference type="PROSITE" id="PS01186">
    <property type="entry name" value="EGF_2"/>
    <property type="match status" value="7"/>
</dbReference>
<evidence type="ECO:0000256" key="6">
    <source>
        <dbReference type="PROSITE-ProRule" id="PRU00076"/>
    </source>
</evidence>
<evidence type="ECO:0000313" key="11">
    <source>
        <dbReference type="Proteomes" id="UP000283509"/>
    </source>
</evidence>
<dbReference type="GO" id="GO:0008017">
    <property type="term" value="F:microtubule binding"/>
    <property type="evidence" value="ECO:0007669"/>
    <property type="project" value="InterPro"/>
</dbReference>
<dbReference type="SMART" id="SM00179">
    <property type="entry name" value="EGF_CA"/>
    <property type="match status" value="7"/>
</dbReference>
<keyword evidence="5" id="KW-0325">Glycoprotein</keyword>
<reference evidence="10 11" key="1">
    <citation type="submission" date="2018-04" db="EMBL/GenBank/DDBJ databases">
        <authorList>
            <person name="Zhang X."/>
            <person name="Yuan J."/>
            <person name="Li F."/>
            <person name="Xiang J."/>
        </authorList>
    </citation>
    <scope>NUCLEOTIDE SEQUENCE [LARGE SCALE GENOMIC DNA]</scope>
    <source>
        <tissue evidence="10">Muscle</tissue>
    </source>
</reference>
<dbReference type="SMART" id="SM00181">
    <property type="entry name" value="EGF"/>
    <property type="match status" value="8"/>
</dbReference>
<feature type="domain" description="EGF-like" evidence="9">
    <location>
        <begin position="129"/>
        <end position="169"/>
    </location>
</feature>
<evidence type="ECO:0000256" key="3">
    <source>
        <dbReference type="ARBA" id="ARBA00022737"/>
    </source>
</evidence>
<evidence type="ECO:0000259" key="9">
    <source>
        <dbReference type="PROSITE" id="PS50026"/>
    </source>
</evidence>
<dbReference type="GO" id="GO:0005615">
    <property type="term" value="C:extracellular space"/>
    <property type="evidence" value="ECO:0007669"/>
    <property type="project" value="TreeGrafter"/>
</dbReference>
<sequence length="713" mass="75090">MCPDETTDPCLANNGGCNANADCLTVNGAVSCTCRAGYSGDGYTCTDVDECAVANGGCSASASCTNSVGSYQCSCLAGYTGDGFTCIDVDECLVANGGCGANALCSNTAGSRDCACKSGFTGDGFTCSDVDECLVKNGGCDVNAVCQNTNGGRTCTCLPGFSGNGITCTDVDECLVANGGCDANARCSNTAGSRDCACKSGFTGDGLVCTDVDECLVANGGCHANADCKNAVGGRTCTCHPGYTGDGLQCTDINECLVANGGCDANARCSNTAGSRDCACKSGFTGDGLVCTDVDECLVANGGCHAKAKCTNTAGSRTCSCLAGYTGNGQVCVVLKCPVGFAGEGADCAPDSDLDGYPDTELSCSSKYCRKDNCINRPNSGQEDADGDKIGDACDDEADVAGTKAMVDQIEEQCAEQELQLSTFQKEQVLPTLEKIASLISSHATTITDLSDMQSNKLNELHSEYLGTLKEETQTANDNVKTLVKSLGENSHSHITATHSLEKEAQSAMEKMVHELETNVQHMGEERCNLESLVAQYSAHASLSICENRNIAEKHIKAVETKSAQDISDHGAKIEMAVALTKDLDIKNQLLEDEVSKLEKECAQLQKECQHTSRTLQSWSEDHMDDLNVQEMQVNEFFTEKMVKDVPTGETPVRKDYPYSKFLSSTSPHERLIERYRSGTVTTMSKIPLPNFEDTEDEMGSSSADNSQLSPGR</sequence>